<dbReference type="Pfam" id="PF02902">
    <property type="entry name" value="Peptidase_C48"/>
    <property type="match status" value="1"/>
</dbReference>
<name>A0A090L6B4_STRRB</name>
<evidence type="ECO:0000313" key="8">
    <source>
        <dbReference type="WBParaSite" id="SRAE_1000191100.1"/>
    </source>
</evidence>
<dbReference type="WormBase" id="SRAE_1000191100">
    <property type="protein sequence ID" value="SRP05088"/>
    <property type="gene ID" value="WBGene00258523"/>
</dbReference>
<proteinExistence type="inferred from homology"/>
<dbReference type="CTD" id="36376018"/>
<evidence type="ECO:0000313" key="6">
    <source>
        <dbReference type="EMBL" id="CEF63653.2"/>
    </source>
</evidence>
<dbReference type="SUPFAM" id="SSF54001">
    <property type="entry name" value="Cysteine proteinases"/>
    <property type="match status" value="1"/>
</dbReference>
<dbReference type="EMBL" id="LN609528">
    <property type="protein sequence ID" value="CEF63653.2"/>
    <property type="molecule type" value="Genomic_DNA"/>
</dbReference>
<keyword evidence="4" id="KW-0788">Thiol protease</keyword>
<accession>A0A090L6B4</accession>
<dbReference type="GO" id="GO:0006508">
    <property type="term" value="P:proteolysis"/>
    <property type="evidence" value="ECO:0007669"/>
    <property type="project" value="UniProtKB-KW"/>
</dbReference>
<dbReference type="InterPro" id="IPR038765">
    <property type="entry name" value="Papain-like_cys_pep_sf"/>
</dbReference>
<dbReference type="STRING" id="34506.A0A090L6B4"/>
<dbReference type="WBParaSite" id="SRAE_1000191100.1">
    <property type="protein sequence ID" value="SRAE_1000191100.1"/>
    <property type="gene ID" value="WBGene00258523"/>
</dbReference>
<dbReference type="OrthoDB" id="442460at2759"/>
<keyword evidence="7" id="KW-1185">Reference proteome</keyword>
<sequence length="577" mass="67451">MLISIKTKLTDNVLQGIHHNGRQLFCKRKIINKYTVIYRNLEVAVIFRRNDKETWKNCDSSHVVLKAVKIFANRGEILLASDVILLDDKIKVCAMLNRLGSVFCIYFDKNDISKIKFLDNSEKQGAAIVLTICSKDKCKEILLCQTPETRMCCGDSLNCLILTIPIVNSDSESIQKIDQKLLTFCQIDNNNSPAILFNRITFSKFKECILPFKLKPVTYVSNKSTKTQYIVIMRNDYSIEESDFKLKEFLTTRNQSFSNLNSTFSTQLRSINAETNEIYDLNGKGFGSLFYKQWLHNDIIDAYLNKWRKRMNTIVSNSLNNNGIRVKIFNTLLYTRLTRNVEFNLPEFNNLPAFHHLRSNARRISRENIYHSSTFCLSIFDFDVIVIPIHLKNHWIAGIIYQPKNCLVRSKENKNENIKSAFKGNRYFCPIVLKEYVKSCYYNLLKEESFENSWFLDTSKLKVIELKNPYQQMNGHDCGLFMLEFIRQIMIKPLSLKSMVYGKPMKEALPGFNVNMGREYLKSFVYSKVSVEKWIVLYEMEEFFLTQHCNKKFRVMRSRSLGAKVVAKKVYIQRKYS</sequence>
<keyword evidence="3" id="KW-0378">Hydrolase</keyword>
<dbReference type="PANTHER" id="PTHR12606">
    <property type="entry name" value="SENTRIN/SUMO-SPECIFIC PROTEASE"/>
    <property type="match status" value="1"/>
</dbReference>
<dbReference type="RefSeq" id="XP_024502854.1">
    <property type="nucleotide sequence ID" value="XM_024648926.1"/>
</dbReference>
<evidence type="ECO:0000313" key="9">
    <source>
        <dbReference type="WormBase" id="SRAE_1000191100"/>
    </source>
</evidence>
<feature type="domain" description="Ubiquitin-like protease family profile" evidence="5">
    <location>
        <begin position="279"/>
        <end position="489"/>
    </location>
</feature>
<dbReference type="PANTHER" id="PTHR12606:SF141">
    <property type="entry name" value="GH15225P-RELATED"/>
    <property type="match status" value="1"/>
</dbReference>
<gene>
    <name evidence="6 8 9" type="ORF">SRAE_1000191100</name>
</gene>
<comment type="similarity">
    <text evidence="1">Belongs to the peptidase C48 family.</text>
</comment>
<evidence type="ECO:0000256" key="4">
    <source>
        <dbReference type="ARBA" id="ARBA00022807"/>
    </source>
</evidence>
<dbReference type="AlphaFoldDB" id="A0A090L6B4"/>
<protein>
    <submittedName>
        <fullName evidence="6 8">Peptidase C48, SUMO/Sentrin/Ubl1 family-containing protein</fullName>
    </submittedName>
</protein>
<dbReference type="InterPro" id="IPR003653">
    <property type="entry name" value="Peptidase_C48_C"/>
</dbReference>
<dbReference type="GO" id="GO:0016929">
    <property type="term" value="F:deSUMOylase activity"/>
    <property type="evidence" value="ECO:0007669"/>
    <property type="project" value="TreeGrafter"/>
</dbReference>
<dbReference type="Gene3D" id="3.40.395.10">
    <property type="entry name" value="Adenoviral Proteinase, Chain A"/>
    <property type="match status" value="1"/>
</dbReference>
<dbReference type="Proteomes" id="UP000035682">
    <property type="component" value="Unplaced"/>
</dbReference>
<dbReference type="GO" id="GO:0016926">
    <property type="term" value="P:protein desumoylation"/>
    <property type="evidence" value="ECO:0007669"/>
    <property type="project" value="TreeGrafter"/>
</dbReference>
<reference evidence="6 7" key="1">
    <citation type="submission" date="2014-09" db="EMBL/GenBank/DDBJ databases">
        <authorList>
            <person name="Martin A.A."/>
        </authorList>
    </citation>
    <scope>NUCLEOTIDE SEQUENCE</scope>
    <source>
        <strain evidence="7">ED321</strain>
        <strain evidence="6">ED321 Heterogonic</strain>
    </source>
</reference>
<reference evidence="8" key="2">
    <citation type="submission" date="2020-12" db="UniProtKB">
        <authorList>
            <consortium name="WormBaseParasite"/>
        </authorList>
    </citation>
    <scope>IDENTIFICATION</scope>
</reference>
<evidence type="ECO:0000313" key="7">
    <source>
        <dbReference type="Proteomes" id="UP000035682"/>
    </source>
</evidence>
<organism evidence="6">
    <name type="scientific">Strongyloides ratti</name>
    <name type="common">Parasitic roundworm</name>
    <dbReference type="NCBI Taxonomy" id="34506"/>
    <lineage>
        <taxon>Eukaryota</taxon>
        <taxon>Metazoa</taxon>
        <taxon>Ecdysozoa</taxon>
        <taxon>Nematoda</taxon>
        <taxon>Chromadorea</taxon>
        <taxon>Rhabditida</taxon>
        <taxon>Tylenchina</taxon>
        <taxon>Panagrolaimomorpha</taxon>
        <taxon>Strongyloidoidea</taxon>
        <taxon>Strongyloididae</taxon>
        <taxon>Strongyloides</taxon>
    </lineage>
</organism>
<dbReference type="GO" id="GO:0005634">
    <property type="term" value="C:nucleus"/>
    <property type="evidence" value="ECO:0007669"/>
    <property type="project" value="TreeGrafter"/>
</dbReference>
<evidence type="ECO:0000256" key="2">
    <source>
        <dbReference type="ARBA" id="ARBA00022670"/>
    </source>
</evidence>
<evidence type="ECO:0000256" key="1">
    <source>
        <dbReference type="ARBA" id="ARBA00005234"/>
    </source>
</evidence>
<evidence type="ECO:0000256" key="3">
    <source>
        <dbReference type="ARBA" id="ARBA00022801"/>
    </source>
</evidence>
<dbReference type="PROSITE" id="PS50600">
    <property type="entry name" value="ULP_PROTEASE"/>
    <property type="match status" value="1"/>
</dbReference>
<keyword evidence="2" id="KW-0645">Protease</keyword>
<dbReference type="GeneID" id="36376018"/>
<evidence type="ECO:0000259" key="5">
    <source>
        <dbReference type="PROSITE" id="PS50600"/>
    </source>
</evidence>